<dbReference type="OrthoDB" id="2504952at2759"/>
<proteinExistence type="predicted"/>
<gene>
    <name evidence="1" type="ORF">VP01_2631g1</name>
</gene>
<dbReference type="Proteomes" id="UP000037035">
    <property type="component" value="Unassembled WGS sequence"/>
</dbReference>
<organism evidence="1 2">
    <name type="scientific">Puccinia sorghi</name>
    <dbReference type="NCBI Taxonomy" id="27349"/>
    <lineage>
        <taxon>Eukaryota</taxon>
        <taxon>Fungi</taxon>
        <taxon>Dikarya</taxon>
        <taxon>Basidiomycota</taxon>
        <taxon>Pucciniomycotina</taxon>
        <taxon>Pucciniomycetes</taxon>
        <taxon>Pucciniales</taxon>
        <taxon>Pucciniaceae</taxon>
        <taxon>Puccinia</taxon>
    </lineage>
</organism>
<protein>
    <submittedName>
        <fullName evidence="1">Uncharacterized protein</fullName>
    </submittedName>
</protein>
<accession>A0A0L6V4A4</accession>
<keyword evidence="2" id="KW-1185">Reference proteome</keyword>
<dbReference type="VEuPathDB" id="FungiDB:VP01_2631g1"/>
<reference evidence="1 2" key="1">
    <citation type="submission" date="2015-08" db="EMBL/GenBank/DDBJ databases">
        <title>Next Generation Sequencing and Analysis of the Genome of Puccinia sorghi L Schw, the Causal Agent of Maize Common Rust.</title>
        <authorList>
            <person name="Rochi L."/>
            <person name="Burguener G."/>
            <person name="Darino M."/>
            <person name="Turjanski A."/>
            <person name="Kreff E."/>
            <person name="Dieguez M.J."/>
            <person name="Sacco F."/>
        </authorList>
    </citation>
    <scope>NUCLEOTIDE SEQUENCE [LARGE SCALE GENOMIC DNA]</scope>
    <source>
        <strain evidence="1 2">RO10H11247</strain>
    </source>
</reference>
<evidence type="ECO:0000313" key="2">
    <source>
        <dbReference type="Proteomes" id="UP000037035"/>
    </source>
</evidence>
<comment type="caution">
    <text evidence="1">The sequence shown here is derived from an EMBL/GenBank/DDBJ whole genome shotgun (WGS) entry which is preliminary data.</text>
</comment>
<sequence>MSLGDFVWLAEEVWNDLAQDPLGHSQPLSFEAQVVHPQGDCRQSVGPLCQCSFKGIPLLSSQRIGVKSWPIFRGAKGSRGLCYQRHPHSYSNASQQQLEILSLQKKHDQLHAVDMQHAPAKLPFKLHIFAYVESLAQ</sequence>
<name>A0A0L6V4A4_9BASI</name>
<evidence type="ECO:0000313" key="1">
    <source>
        <dbReference type="EMBL" id="KNZ55611.1"/>
    </source>
</evidence>
<dbReference type="AlphaFoldDB" id="A0A0L6V4A4"/>
<dbReference type="EMBL" id="LAVV01007537">
    <property type="protein sequence ID" value="KNZ55611.1"/>
    <property type="molecule type" value="Genomic_DNA"/>
</dbReference>